<sequence length="225" mass="24071">MKRMIIFALLISGPCVAFAADGVMRTNCPSGYIRIEEPYHKLMDGVCVNGYRCLSFPVNTCLVDSPENVCYLFAERNVAYADTNGSKYKFSAMCPENGGTALSAYGATKCVKLPLAASEGSNVSGWASNSIETVSLWAGTEVRIVGACSNSYGDASGDTAMGLGYDTDGDQCWCKMISPVSTARWVFAKSMGSVSVCNKTCGMQCWRSFVTELAFRNAMLSGNLG</sequence>
<evidence type="ECO:0000313" key="2">
    <source>
        <dbReference type="EMBL" id="MBO8425395.1"/>
    </source>
</evidence>
<protein>
    <recommendedName>
        <fullName evidence="4">IncF plasmid conjugative transfer protein TraN</fullName>
    </recommendedName>
</protein>
<reference evidence="2" key="2">
    <citation type="journal article" date="2021" name="PeerJ">
        <title>Extensive microbial diversity within the chicken gut microbiome revealed by metagenomics and culture.</title>
        <authorList>
            <person name="Gilroy R."/>
            <person name="Ravi A."/>
            <person name="Getino M."/>
            <person name="Pursley I."/>
            <person name="Horton D.L."/>
            <person name="Alikhan N.F."/>
            <person name="Baker D."/>
            <person name="Gharbi K."/>
            <person name="Hall N."/>
            <person name="Watson M."/>
            <person name="Adriaenssens E.M."/>
            <person name="Foster-Nyarko E."/>
            <person name="Jarju S."/>
            <person name="Secka A."/>
            <person name="Antonio M."/>
            <person name="Oren A."/>
            <person name="Chaudhuri R.R."/>
            <person name="La Ragione R."/>
            <person name="Hildebrand F."/>
            <person name="Pallen M.J."/>
        </authorList>
    </citation>
    <scope>NUCLEOTIDE SEQUENCE</scope>
    <source>
        <strain evidence="2">8207</strain>
    </source>
</reference>
<gene>
    <name evidence="2" type="ORF">IAC69_02860</name>
</gene>
<proteinExistence type="predicted"/>
<organism evidence="2 3">
    <name type="scientific">Candidatus Enterousia avistercoris</name>
    <dbReference type="NCBI Taxonomy" id="2840788"/>
    <lineage>
        <taxon>Bacteria</taxon>
        <taxon>Pseudomonadati</taxon>
        <taxon>Pseudomonadota</taxon>
        <taxon>Alphaproteobacteria</taxon>
        <taxon>Candidatus Enterousia</taxon>
    </lineage>
</organism>
<dbReference type="AlphaFoldDB" id="A0A9D9DFX3"/>
<evidence type="ECO:0008006" key="4">
    <source>
        <dbReference type="Google" id="ProtNLM"/>
    </source>
</evidence>
<dbReference type="EMBL" id="JADINC010000044">
    <property type="protein sequence ID" value="MBO8425395.1"/>
    <property type="molecule type" value="Genomic_DNA"/>
</dbReference>
<name>A0A9D9DFX3_9PROT</name>
<feature type="chain" id="PRO_5039438454" description="IncF plasmid conjugative transfer protein TraN" evidence="1">
    <location>
        <begin position="20"/>
        <end position="225"/>
    </location>
</feature>
<accession>A0A9D9DFX3</accession>
<comment type="caution">
    <text evidence="2">The sequence shown here is derived from an EMBL/GenBank/DDBJ whole genome shotgun (WGS) entry which is preliminary data.</text>
</comment>
<evidence type="ECO:0000313" key="3">
    <source>
        <dbReference type="Proteomes" id="UP000823630"/>
    </source>
</evidence>
<keyword evidence="1" id="KW-0732">Signal</keyword>
<evidence type="ECO:0000256" key="1">
    <source>
        <dbReference type="SAM" id="SignalP"/>
    </source>
</evidence>
<reference evidence="2" key="1">
    <citation type="submission" date="2020-10" db="EMBL/GenBank/DDBJ databases">
        <authorList>
            <person name="Gilroy R."/>
        </authorList>
    </citation>
    <scope>NUCLEOTIDE SEQUENCE</scope>
    <source>
        <strain evidence="2">8207</strain>
    </source>
</reference>
<feature type="signal peptide" evidence="1">
    <location>
        <begin position="1"/>
        <end position="19"/>
    </location>
</feature>
<dbReference type="Proteomes" id="UP000823630">
    <property type="component" value="Unassembled WGS sequence"/>
</dbReference>